<dbReference type="GO" id="GO:0008408">
    <property type="term" value="F:3'-5' exonuclease activity"/>
    <property type="evidence" value="ECO:0007669"/>
    <property type="project" value="TreeGrafter"/>
</dbReference>
<dbReference type="AlphaFoldDB" id="A0A142EKM5"/>
<keyword evidence="1" id="KW-0540">Nuclease</keyword>
<dbReference type="SUPFAM" id="SSF53098">
    <property type="entry name" value="Ribonuclease H-like"/>
    <property type="match status" value="1"/>
</dbReference>
<gene>
    <name evidence="5" type="ORF">AO498_04630</name>
</gene>
<dbReference type="InterPro" id="IPR036397">
    <property type="entry name" value="RNaseH_sf"/>
</dbReference>
<keyword evidence="6" id="KW-1185">Reference proteome</keyword>
<dbReference type="Pfam" id="PF00929">
    <property type="entry name" value="RNase_T"/>
    <property type="match status" value="1"/>
</dbReference>
<dbReference type="OrthoDB" id="9803913at2"/>
<keyword evidence="3" id="KW-0269">Exonuclease</keyword>
<proteinExistence type="predicted"/>
<name>A0A142EKM5_9BACT</name>
<keyword evidence="2" id="KW-0378">Hydrolase</keyword>
<dbReference type="Gene3D" id="3.30.420.10">
    <property type="entry name" value="Ribonuclease H-like superfamily/Ribonuclease H"/>
    <property type="match status" value="1"/>
</dbReference>
<dbReference type="PANTHER" id="PTHR30231:SF4">
    <property type="entry name" value="PROTEIN NEN2"/>
    <property type="match status" value="1"/>
</dbReference>
<evidence type="ECO:0000313" key="6">
    <source>
        <dbReference type="Proteomes" id="UP000073816"/>
    </source>
</evidence>
<evidence type="ECO:0000256" key="2">
    <source>
        <dbReference type="ARBA" id="ARBA00022801"/>
    </source>
</evidence>
<reference evidence="5 6" key="2">
    <citation type="journal article" date="2016" name="Genome Announc.">
        <title>Complete Genome Sequence of Algoriphagus sp. Strain M8-2, Isolated from a Brackish Lake.</title>
        <authorList>
            <person name="Muraguchi Y."/>
            <person name="Kushimoto K."/>
            <person name="Ohtsubo Y."/>
            <person name="Suzuki T."/>
            <person name="Dohra H."/>
            <person name="Kimbara K."/>
            <person name="Shintani M."/>
        </authorList>
    </citation>
    <scope>NUCLEOTIDE SEQUENCE [LARGE SCALE GENOMIC DNA]</scope>
    <source>
        <strain evidence="5 6">M8-2</strain>
    </source>
</reference>
<accession>A0A142EKM5</accession>
<dbReference type="EMBL" id="CP012836">
    <property type="protein sequence ID" value="AMQ55680.1"/>
    <property type="molecule type" value="Genomic_DNA"/>
</dbReference>
<protein>
    <recommendedName>
        <fullName evidence="4">Exonuclease domain-containing protein</fullName>
    </recommendedName>
</protein>
<dbReference type="RefSeq" id="WP_067544255.1">
    <property type="nucleotide sequence ID" value="NZ_CP012836.1"/>
</dbReference>
<dbReference type="STRING" id="1727163.AO498_04630"/>
<dbReference type="KEGG" id="alm:AO498_04630"/>
<evidence type="ECO:0000259" key="4">
    <source>
        <dbReference type="SMART" id="SM00479"/>
    </source>
</evidence>
<dbReference type="GO" id="GO:0005829">
    <property type="term" value="C:cytosol"/>
    <property type="evidence" value="ECO:0007669"/>
    <property type="project" value="TreeGrafter"/>
</dbReference>
<reference evidence="6" key="1">
    <citation type="submission" date="2015-09" db="EMBL/GenBank/DDBJ databases">
        <title>Complete sequence of Algoriphagus sp. M8-2.</title>
        <authorList>
            <person name="Shintani M."/>
        </authorList>
    </citation>
    <scope>NUCLEOTIDE SEQUENCE [LARGE SCALE GENOMIC DNA]</scope>
    <source>
        <strain evidence="6">M8-2</strain>
    </source>
</reference>
<dbReference type="InterPro" id="IPR013520">
    <property type="entry name" value="Ribonucl_H"/>
</dbReference>
<dbReference type="PANTHER" id="PTHR30231">
    <property type="entry name" value="DNA POLYMERASE III SUBUNIT EPSILON"/>
    <property type="match status" value="1"/>
</dbReference>
<dbReference type="GO" id="GO:0006259">
    <property type="term" value="P:DNA metabolic process"/>
    <property type="evidence" value="ECO:0007669"/>
    <property type="project" value="UniProtKB-ARBA"/>
</dbReference>
<dbReference type="Proteomes" id="UP000073816">
    <property type="component" value="Chromosome"/>
</dbReference>
<sequence>MSWIDWFKSSKPRAAFLEGYVAANTEKIPGIRPIDQLTFVILDTETTGFDPNSDHVLSFGGIKIKKNILQIADSVEWYPKTDRQPNATATVHGILQQRNQLELKEFAVKLVEFLGNGILVGHHVGFDLSMLAQILKPFGLSNFLNPVIDTVQFAIRLDYGPLADLSQIAKEPYSLDQLCTRFGIQLDDRHTAAGDAFLTAQLFLKMLKEAEKKGIRTYSDLFR</sequence>
<organism evidence="5 6">
    <name type="scientific">Algoriphagus sanaruensis</name>
    <dbReference type="NCBI Taxonomy" id="1727163"/>
    <lineage>
        <taxon>Bacteria</taxon>
        <taxon>Pseudomonadati</taxon>
        <taxon>Bacteroidota</taxon>
        <taxon>Cytophagia</taxon>
        <taxon>Cytophagales</taxon>
        <taxon>Cyclobacteriaceae</taxon>
        <taxon>Algoriphagus</taxon>
    </lineage>
</organism>
<dbReference type="InterPro" id="IPR012337">
    <property type="entry name" value="RNaseH-like_sf"/>
</dbReference>
<dbReference type="GO" id="GO:0003676">
    <property type="term" value="F:nucleic acid binding"/>
    <property type="evidence" value="ECO:0007669"/>
    <property type="project" value="InterPro"/>
</dbReference>
<evidence type="ECO:0000313" key="5">
    <source>
        <dbReference type="EMBL" id="AMQ55680.1"/>
    </source>
</evidence>
<evidence type="ECO:0000256" key="1">
    <source>
        <dbReference type="ARBA" id="ARBA00022722"/>
    </source>
</evidence>
<dbReference type="CDD" id="cd06127">
    <property type="entry name" value="DEDDh"/>
    <property type="match status" value="1"/>
</dbReference>
<dbReference type="PATRIC" id="fig|1727163.4.peg.963"/>
<feature type="domain" description="Exonuclease" evidence="4">
    <location>
        <begin position="38"/>
        <end position="212"/>
    </location>
</feature>
<evidence type="ECO:0000256" key="3">
    <source>
        <dbReference type="ARBA" id="ARBA00022839"/>
    </source>
</evidence>
<dbReference type="SMART" id="SM00479">
    <property type="entry name" value="EXOIII"/>
    <property type="match status" value="1"/>
</dbReference>